<organism evidence="3 4">
    <name type="scientific">Phytophthora megakarya</name>
    <dbReference type="NCBI Taxonomy" id="4795"/>
    <lineage>
        <taxon>Eukaryota</taxon>
        <taxon>Sar</taxon>
        <taxon>Stramenopiles</taxon>
        <taxon>Oomycota</taxon>
        <taxon>Peronosporomycetes</taxon>
        <taxon>Peronosporales</taxon>
        <taxon>Peronosporaceae</taxon>
        <taxon>Phytophthora</taxon>
    </lineage>
</organism>
<comment type="caution">
    <text evidence="3">The sequence shown here is derived from an EMBL/GenBank/DDBJ whole genome shotgun (WGS) entry which is preliminary data.</text>
</comment>
<evidence type="ECO:0000259" key="2">
    <source>
        <dbReference type="Pfam" id="PF25597"/>
    </source>
</evidence>
<dbReference type="Pfam" id="PF25597">
    <property type="entry name" value="SH3_retrovirus"/>
    <property type="match status" value="1"/>
</dbReference>
<feature type="region of interest" description="Disordered" evidence="1">
    <location>
        <begin position="159"/>
        <end position="197"/>
    </location>
</feature>
<dbReference type="Proteomes" id="UP000198211">
    <property type="component" value="Unassembled WGS sequence"/>
</dbReference>
<name>A0A225W234_9STRA</name>
<accession>A0A225W234</accession>
<dbReference type="GO" id="GO:0003676">
    <property type="term" value="F:nucleic acid binding"/>
    <property type="evidence" value="ECO:0007669"/>
    <property type="project" value="InterPro"/>
</dbReference>
<dbReference type="OrthoDB" id="89942at2759"/>
<proteinExistence type="predicted"/>
<sequence>MDSTGKRKVNGIYGSFGHRYALAVFRFRRLKLDDFQNNVVSTLCSDLGLEFQSSNVESQGENGSAERAHRTMMGGVRCALRECKLLGFSSKYKGYRLLEVETKKYLLARDVKFSTTITDAVIRLSFPINNYTNDLEEEMLIQNLVKRSRGNIEVEVPTQGEDMSSESLIRSPTSQSLGVANGDSISPELVTRPSTSPPVGVGNRLRFTFYKGNAQQPTCQAVRPPYLEDGGLWDADGNFEIWMNEGMK</sequence>
<gene>
    <name evidence="3" type="ORF">PHMEG_00015752</name>
</gene>
<dbReference type="Gene3D" id="3.30.420.10">
    <property type="entry name" value="Ribonuclease H-like superfamily/Ribonuclease H"/>
    <property type="match status" value="1"/>
</dbReference>
<feature type="domain" description="Retroviral polymerase SH3-like" evidence="2">
    <location>
        <begin position="81"/>
        <end position="116"/>
    </location>
</feature>
<evidence type="ECO:0000313" key="4">
    <source>
        <dbReference type="Proteomes" id="UP000198211"/>
    </source>
</evidence>
<protein>
    <recommendedName>
        <fullName evidence="2">Retroviral polymerase SH3-like domain-containing protein</fullName>
    </recommendedName>
</protein>
<dbReference type="InterPro" id="IPR036397">
    <property type="entry name" value="RNaseH_sf"/>
</dbReference>
<dbReference type="AlphaFoldDB" id="A0A225W234"/>
<feature type="compositionally biased region" description="Polar residues" evidence="1">
    <location>
        <begin position="161"/>
        <end position="178"/>
    </location>
</feature>
<evidence type="ECO:0000313" key="3">
    <source>
        <dbReference type="EMBL" id="OWZ11258.1"/>
    </source>
</evidence>
<keyword evidence="4" id="KW-1185">Reference proteome</keyword>
<reference evidence="4" key="1">
    <citation type="submission" date="2017-03" db="EMBL/GenBank/DDBJ databases">
        <title>Phytopthora megakarya and P. palmivora, two closely related causual agents of cacao black pod achieved similar genome size and gene model numbers by different mechanisms.</title>
        <authorList>
            <person name="Ali S."/>
            <person name="Shao J."/>
            <person name="Larry D.J."/>
            <person name="Kronmiller B."/>
            <person name="Shen D."/>
            <person name="Strem M.D."/>
            <person name="Melnick R.L."/>
            <person name="Guiltinan M.J."/>
            <person name="Tyler B.M."/>
            <person name="Meinhardt L.W."/>
            <person name="Bailey B.A."/>
        </authorList>
    </citation>
    <scope>NUCLEOTIDE SEQUENCE [LARGE SCALE GENOMIC DNA]</scope>
    <source>
        <strain evidence="4">zdho120</strain>
    </source>
</reference>
<evidence type="ECO:0000256" key="1">
    <source>
        <dbReference type="SAM" id="MobiDB-lite"/>
    </source>
</evidence>
<dbReference type="InterPro" id="IPR057670">
    <property type="entry name" value="SH3_retrovirus"/>
</dbReference>
<dbReference type="EMBL" id="NBNE01002181">
    <property type="protein sequence ID" value="OWZ11258.1"/>
    <property type="molecule type" value="Genomic_DNA"/>
</dbReference>